<proteinExistence type="predicted"/>
<gene>
    <name evidence="2" type="ORF">SARC_16665</name>
</gene>
<evidence type="ECO:0000313" key="3">
    <source>
        <dbReference type="Proteomes" id="UP000054560"/>
    </source>
</evidence>
<keyword evidence="3" id="KW-1185">Reference proteome</keyword>
<reference evidence="2 3" key="1">
    <citation type="submission" date="2011-02" db="EMBL/GenBank/DDBJ databases">
        <title>The Genome Sequence of Sphaeroforma arctica JP610.</title>
        <authorList>
            <consortium name="The Broad Institute Genome Sequencing Platform"/>
            <person name="Russ C."/>
            <person name="Cuomo C."/>
            <person name="Young S.K."/>
            <person name="Zeng Q."/>
            <person name="Gargeya S."/>
            <person name="Alvarado L."/>
            <person name="Berlin A."/>
            <person name="Chapman S.B."/>
            <person name="Chen Z."/>
            <person name="Freedman E."/>
            <person name="Gellesch M."/>
            <person name="Goldberg J."/>
            <person name="Griggs A."/>
            <person name="Gujja S."/>
            <person name="Heilman E."/>
            <person name="Heiman D."/>
            <person name="Howarth C."/>
            <person name="Mehta T."/>
            <person name="Neiman D."/>
            <person name="Pearson M."/>
            <person name="Roberts A."/>
            <person name="Saif S."/>
            <person name="Shea T."/>
            <person name="Shenoy N."/>
            <person name="Sisk P."/>
            <person name="Stolte C."/>
            <person name="Sykes S."/>
            <person name="White J."/>
            <person name="Yandava C."/>
            <person name="Burger G."/>
            <person name="Gray M.W."/>
            <person name="Holland P.W.H."/>
            <person name="King N."/>
            <person name="Lang F.B.F."/>
            <person name="Roger A.J."/>
            <person name="Ruiz-Trillo I."/>
            <person name="Haas B."/>
            <person name="Nusbaum C."/>
            <person name="Birren B."/>
        </authorList>
    </citation>
    <scope>NUCLEOTIDE SEQUENCE [LARGE SCALE GENOMIC DNA]</scope>
    <source>
        <strain evidence="2 3">JP610</strain>
    </source>
</reference>
<evidence type="ECO:0000256" key="1">
    <source>
        <dbReference type="SAM" id="MobiDB-lite"/>
    </source>
</evidence>
<feature type="region of interest" description="Disordered" evidence="1">
    <location>
        <begin position="1"/>
        <end position="21"/>
    </location>
</feature>
<dbReference type="RefSeq" id="XP_014144707.1">
    <property type="nucleotide sequence ID" value="XM_014289232.1"/>
</dbReference>
<accession>A0A0L0F257</accession>
<dbReference type="EMBL" id="KQ250211">
    <property type="protein sequence ID" value="KNC70805.1"/>
    <property type="molecule type" value="Genomic_DNA"/>
</dbReference>
<protein>
    <submittedName>
        <fullName evidence="2">Uncharacterized protein</fullName>
    </submittedName>
</protein>
<organism evidence="2 3">
    <name type="scientific">Sphaeroforma arctica JP610</name>
    <dbReference type="NCBI Taxonomy" id="667725"/>
    <lineage>
        <taxon>Eukaryota</taxon>
        <taxon>Ichthyosporea</taxon>
        <taxon>Ichthyophonida</taxon>
        <taxon>Sphaeroforma</taxon>
    </lineage>
</organism>
<dbReference type="AlphaFoldDB" id="A0A0L0F257"/>
<evidence type="ECO:0000313" key="2">
    <source>
        <dbReference type="EMBL" id="KNC70805.1"/>
    </source>
</evidence>
<name>A0A0L0F257_9EUKA</name>
<dbReference type="Proteomes" id="UP000054560">
    <property type="component" value="Unassembled WGS sequence"/>
</dbReference>
<sequence>MGEDIEKEHLGNNRAGGEKASDVDRYQFPSAFPSLLTDFLGNVSGLILRDVNIGVSDLRGMIYEK</sequence>
<feature type="non-terminal residue" evidence="2">
    <location>
        <position position="65"/>
    </location>
</feature>
<dbReference type="GeneID" id="25917169"/>